<feature type="chain" id="PRO_5023359211" description="Arginine biosynthesis bifunctional protein ArgJ beta chain" evidence="13">
    <location>
        <begin position="204"/>
        <end position="417"/>
    </location>
</feature>
<dbReference type="GO" id="GO:0004358">
    <property type="term" value="F:L-glutamate N-acetyltransferase activity, acting on acetyl-L-ornithine as donor"/>
    <property type="evidence" value="ECO:0007669"/>
    <property type="project" value="UniProtKB-UniRule"/>
</dbReference>
<reference evidence="14 15" key="1">
    <citation type="submission" date="2016-10" db="EMBL/GenBank/DDBJ databases">
        <authorList>
            <person name="de Groot N.N."/>
        </authorList>
    </citation>
    <scope>NUCLEOTIDE SEQUENCE [LARGE SCALE GENOMIC DNA]</scope>
    <source>
        <strain evidence="14 15">DSM 45610</strain>
    </source>
</reference>
<dbReference type="Gene3D" id="3.10.20.340">
    <property type="entry name" value="ArgJ beta chain, C-terminal domain"/>
    <property type="match status" value="1"/>
</dbReference>
<dbReference type="FunFam" id="3.10.20.340:FF:000001">
    <property type="entry name" value="Arginine biosynthesis bifunctional protein ArgJ, chloroplastic"/>
    <property type="match status" value="1"/>
</dbReference>
<feature type="site" description="Involved in the stabilization of negative charge on the oxyanion by the formation of the oxyanion hole" evidence="13">
    <location>
        <position position="131"/>
    </location>
</feature>
<dbReference type="EMBL" id="FNNQ01000003">
    <property type="protein sequence ID" value="SDW44246.1"/>
    <property type="molecule type" value="Genomic_DNA"/>
</dbReference>
<keyword evidence="4 13" id="KW-0055">Arginine biosynthesis</keyword>
<dbReference type="NCBIfam" id="TIGR00120">
    <property type="entry name" value="ArgJ"/>
    <property type="match status" value="1"/>
</dbReference>
<dbReference type="Proteomes" id="UP000198534">
    <property type="component" value="Unassembled WGS sequence"/>
</dbReference>
<comment type="catalytic activity">
    <reaction evidence="10 13">
        <text>L-glutamate + acetyl-CoA = N-acetyl-L-glutamate + CoA + H(+)</text>
        <dbReference type="Rhea" id="RHEA:24292"/>
        <dbReference type="ChEBI" id="CHEBI:15378"/>
        <dbReference type="ChEBI" id="CHEBI:29985"/>
        <dbReference type="ChEBI" id="CHEBI:44337"/>
        <dbReference type="ChEBI" id="CHEBI:57287"/>
        <dbReference type="ChEBI" id="CHEBI:57288"/>
        <dbReference type="EC" id="2.3.1.1"/>
    </reaction>
</comment>
<comment type="function">
    <text evidence="12 13">Catalyzes two activities which are involved in the cyclic version of arginine biosynthesis: the synthesis of N-acetylglutamate from glutamate and acetyl-CoA as the acetyl donor, and of ornithine by transacetylation between N(2)-acetylornithine and glutamate.</text>
</comment>
<dbReference type="InterPro" id="IPR002813">
    <property type="entry name" value="Arg_biosynth_ArgJ"/>
</dbReference>
<evidence type="ECO:0000256" key="9">
    <source>
        <dbReference type="ARBA" id="ARBA00023315"/>
    </source>
</evidence>
<comment type="catalytic activity">
    <reaction evidence="11 13">
        <text>N(2)-acetyl-L-ornithine + L-glutamate = N-acetyl-L-glutamate + L-ornithine</text>
        <dbReference type="Rhea" id="RHEA:15349"/>
        <dbReference type="ChEBI" id="CHEBI:29985"/>
        <dbReference type="ChEBI" id="CHEBI:44337"/>
        <dbReference type="ChEBI" id="CHEBI:46911"/>
        <dbReference type="ChEBI" id="CHEBI:57805"/>
        <dbReference type="EC" id="2.3.1.35"/>
    </reaction>
</comment>
<evidence type="ECO:0000256" key="4">
    <source>
        <dbReference type="ARBA" id="ARBA00022571"/>
    </source>
</evidence>
<feature type="binding site" evidence="13">
    <location>
        <position position="204"/>
    </location>
    <ligand>
        <name>substrate</name>
    </ligand>
</feature>
<keyword evidence="15" id="KW-1185">Reference proteome</keyword>
<proteinExistence type="inferred from homology"/>
<dbReference type="PANTHER" id="PTHR23100">
    <property type="entry name" value="ARGININE BIOSYNTHESIS BIFUNCTIONAL PROTEIN ARGJ"/>
    <property type="match status" value="1"/>
</dbReference>
<feature type="binding site" evidence="13">
    <location>
        <position position="412"/>
    </location>
    <ligand>
        <name>substrate</name>
    </ligand>
</feature>
<dbReference type="PANTHER" id="PTHR23100:SF0">
    <property type="entry name" value="ARGININE BIOSYNTHESIS BIFUNCTIONAL PROTEIN ARGJ, MITOCHONDRIAL"/>
    <property type="match status" value="1"/>
</dbReference>
<dbReference type="AlphaFoldDB" id="A0A1H2TJS1"/>
<feature type="binding site" evidence="13">
    <location>
        <position position="290"/>
    </location>
    <ligand>
        <name>substrate</name>
    </ligand>
</feature>
<keyword evidence="9 13" id="KW-0012">Acyltransferase</keyword>
<evidence type="ECO:0000256" key="3">
    <source>
        <dbReference type="ARBA" id="ARBA00011475"/>
    </source>
</evidence>
<evidence type="ECO:0000256" key="6">
    <source>
        <dbReference type="ARBA" id="ARBA00022679"/>
    </source>
</evidence>
<evidence type="ECO:0000256" key="12">
    <source>
        <dbReference type="ARBA" id="ARBA00054976"/>
    </source>
</evidence>
<dbReference type="SUPFAM" id="SSF56266">
    <property type="entry name" value="DmpA/ArgJ-like"/>
    <property type="match status" value="1"/>
</dbReference>
<dbReference type="InterPro" id="IPR042195">
    <property type="entry name" value="ArgJ_beta_C"/>
</dbReference>
<evidence type="ECO:0000313" key="14">
    <source>
        <dbReference type="EMBL" id="SDW44246.1"/>
    </source>
</evidence>
<name>A0A1H2TJS1_9BACL</name>
<dbReference type="GO" id="GO:0006526">
    <property type="term" value="P:L-arginine biosynthetic process"/>
    <property type="evidence" value="ECO:0007669"/>
    <property type="project" value="UniProtKB-UniRule"/>
</dbReference>
<comment type="subunit">
    <text evidence="3 13">Heterotetramer of two alpha and two beta chains.</text>
</comment>
<dbReference type="EC" id="2.3.1.1" evidence="13"/>
<accession>A0A1H2TJS1</accession>
<comment type="similarity">
    <text evidence="2 13">Belongs to the ArgJ family.</text>
</comment>
<evidence type="ECO:0000256" key="8">
    <source>
        <dbReference type="ARBA" id="ARBA00023268"/>
    </source>
</evidence>
<gene>
    <name evidence="13" type="primary">argJ</name>
    <name evidence="14" type="ORF">SAMN05444487_103161</name>
</gene>
<dbReference type="UniPathway" id="UPA00068">
    <property type="reaction ID" value="UER00106"/>
</dbReference>
<dbReference type="FunFam" id="3.60.70.12:FF:000001">
    <property type="entry name" value="Arginine biosynthesis bifunctional protein ArgJ, chloroplastic"/>
    <property type="match status" value="1"/>
</dbReference>
<sequence>MDSTLCAEPLQENAHYYTKIANPMITSPRGFTAAGLHAGIKRKRKDLGLICCEVPAAAAAVYTTNAFQAAPLMVTQEGMEVEGRMQALLVNSGKANACTGEAGLQDAYQMRESAAVALGLPEHQVGIASTGVIGERIPMGPLTRGVPELIEQLSKEGSDDFCHAILTTDTGIKTVEVRLTIDGKEVRISGAAKGSGMIHPNMATMLAFVTTDAVIEPSVLQGLLREVTDETYNMITVDGDSSTNDMVAVMASGLSNHQPLTREHTDWLVFKDAFTFVSQELARMIARDGEGATRLVEVEVKGASTLEGARQAAKAIVGSSLVKTAVYGADPNWGRILSAVGYSGAAVNPAQIQVTIGEVIVVDGGQPALYDEELARRALDQPLVHIGVDLGLGTASATAWGCDLTYDYVRINASYRT</sequence>
<protein>
    <recommendedName>
        <fullName evidence="13">Arginine biosynthesis bifunctional protein ArgJ</fullName>
    </recommendedName>
    <domain>
        <recommendedName>
            <fullName evidence="13">Glutamate N-acetyltransferase</fullName>
            <ecNumber evidence="13">2.3.1.35</ecNumber>
        </recommendedName>
        <alternativeName>
            <fullName evidence="13">Ornithine acetyltransferase</fullName>
            <shortName evidence="13">OATase</shortName>
        </alternativeName>
        <alternativeName>
            <fullName evidence="13">Ornithine transacetylase</fullName>
        </alternativeName>
    </domain>
    <domain>
        <recommendedName>
            <fullName evidence="13">Amino-acid acetyltransferase</fullName>
            <ecNumber evidence="13">2.3.1.1</ecNumber>
        </recommendedName>
        <alternativeName>
            <fullName evidence="13">N-acetylglutamate synthase</fullName>
            <shortName evidence="13">AGSase</shortName>
        </alternativeName>
    </domain>
    <component>
        <recommendedName>
            <fullName evidence="13">Arginine biosynthesis bifunctional protein ArgJ alpha chain</fullName>
        </recommendedName>
    </component>
    <component>
        <recommendedName>
            <fullName evidence="13">Arginine biosynthesis bifunctional protein ArgJ beta chain</fullName>
        </recommendedName>
    </component>
</protein>
<comment type="subcellular location">
    <subcellularLocation>
        <location evidence="1 13">Cytoplasm</location>
    </subcellularLocation>
</comment>
<evidence type="ECO:0000313" key="15">
    <source>
        <dbReference type="Proteomes" id="UP000198534"/>
    </source>
</evidence>
<dbReference type="FunFam" id="3.30.2330.10:FF:000001">
    <property type="entry name" value="Arginine biosynthesis bifunctional protein ArgJ, mitochondrial"/>
    <property type="match status" value="1"/>
</dbReference>
<evidence type="ECO:0000256" key="7">
    <source>
        <dbReference type="ARBA" id="ARBA00022813"/>
    </source>
</evidence>
<evidence type="ECO:0000256" key="2">
    <source>
        <dbReference type="ARBA" id="ARBA00006774"/>
    </source>
</evidence>
<dbReference type="CDD" id="cd02152">
    <property type="entry name" value="OAT"/>
    <property type="match status" value="1"/>
</dbReference>
<dbReference type="InterPro" id="IPR016117">
    <property type="entry name" value="ArgJ-like_dom_sf"/>
</dbReference>
<dbReference type="Gene3D" id="3.60.70.12">
    <property type="entry name" value="L-amino peptidase D-ALA esterase/amidase"/>
    <property type="match status" value="1"/>
</dbReference>
<dbReference type="Gene3D" id="3.30.2330.10">
    <property type="entry name" value="arginine biosynthesis bifunctional protein suprefamily"/>
    <property type="match status" value="1"/>
</dbReference>
<keyword evidence="6 13" id="KW-0808">Transferase</keyword>
<keyword evidence="8 13" id="KW-0511">Multifunctional enzyme</keyword>
<feature type="binding site" evidence="13">
    <location>
        <position position="193"/>
    </location>
    <ligand>
        <name>substrate</name>
    </ligand>
</feature>
<feature type="active site" description="Nucleophile" evidence="13">
    <location>
        <position position="204"/>
    </location>
</feature>
<feature type="binding site" evidence="13">
    <location>
        <position position="167"/>
    </location>
    <ligand>
        <name>substrate</name>
    </ligand>
</feature>
<dbReference type="HAMAP" id="MF_01106">
    <property type="entry name" value="ArgJ"/>
    <property type="match status" value="1"/>
</dbReference>
<dbReference type="Pfam" id="PF01960">
    <property type="entry name" value="ArgJ"/>
    <property type="match status" value="1"/>
</dbReference>
<evidence type="ECO:0000256" key="5">
    <source>
        <dbReference type="ARBA" id="ARBA00022605"/>
    </source>
</evidence>
<dbReference type="EC" id="2.3.1.35" evidence="13"/>
<dbReference type="GO" id="GO:0005737">
    <property type="term" value="C:cytoplasm"/>
    <property type="evidence" value="ECO:0007669"/>
    <property type="project" value="UniProtKB-SubCell"/>
</dbReference>
<evidence type="ECO:0000256" key="10">
    <source>
        <dbReference type="ARBA" id="ARBA00048372"/>
    </source>
</evidence>
<keyword evidence="7 13" id="KW-0068">Autocatalytic cleavage</keyword>
<feature type="chain" id="PRO_5023359212" description="Arginine biosynthesis bifunctional protein ArgJ alpha chain" evidence="13">
    <location>
        <begin position="1"/>
        <end position="203"/>
    </location>
</feature>
<dbReference type="GO" id="GO:0006592">
    <property type="term" value="P:ornithine biosynthetic process"/>
    <property type="evidence" value="ECO:0007669"/>
    <property type="project" value="TreeGrafter"/>
</dbReference>
<keyword evidence="13" id="KW-0963">Cytoplasm</keyword>
<keyword evidence="5 13" id="KW-0028">Amino-acid biosynthesis</keyword>
<dbReference type="STRING" id="1048340.SAMN05444487_103161"/>
<feature type="binding site" evidence="13">
    <location>
        <position position="417"/>
    </location>
    <ligand>
        <name>substrate</name>
    </ligand>
</feature>
<comment type="pathway">
    <text evidence="13">Amino-acid biosynthesis; L-arginine biosynthesis; L-ornithine and N-acetyl-L-glutamate from L-glutamate and N(2)-acetyl-L-ornithine (cyclic): step 1/1.</text>
</comment>
<comment type="pathway">
    <text evidence="13">Amino-acid biosynthesis; L-arginine biosynthesis; N(2)-acetyl-L-ornithine from L-glutamate: step 1/4.</text>
</comment>
<evidence type="ECO:0000256" key="11">
    <source>
        <dbReference type="ARBA" id="ARBA00049439"/>
    </source>
</evidence>
<evidence type="ECO:0000256" key="13">
    <source>
        <dbReference type="HAMAP-Rule" id="MF_01106"/>
    </source>
</evidence>
<dbReference type="GO" id="GO:0004042">
    <property type="term" value="F:L-glutamate N-acetyltransferase activity"/>
    <property type="evidence" value="ECO:0007669"/>
    <property type="project" value="UniProtKB-UniRule"/>
</dbReference>
<feature type="site" description="Involved in the stabilization of negative charge on the oxyanion by the formation of the oxyanion hole" evidence="13">
    <location>
        <position position="130"/>
    </location>
</feature>
<feature type="site" description="Cleavage; by autolysis" evidence="13">
    <location>
        <begin position="203"/>
        <end position="204"/>
    </location>
</feature>
<organism evidence="14 15">
    <name type="scientific">Marininema mesophilum</name>
    <dbReference type="NCBI Taxonomy" id="1048340"/>
    <lineage>
        <taxon>Bacteria</taxon>
        <taxon>Bacillati</taxon>
        <taxon>Bacillota</taxon>
        <taxon>Bacilli</taxon>
        <taxon>Bacillales</taxon>
        <taxon>Thermoactinomycetaceae</taxon>
        <taxon>Marininema</taxon>
    </lineage>
</organism>
<evidence type="ECO:0000256" key="1">
    <source>
        <dbReference type="ARBA" id="ARBA00004496"/>
    </source>
</evidence>
<dbReference type="NCBIfam" id="NF003802">
    <property type="entry name" value="PRK05388.1"/>
    <property type="match status" value="1"/>
</dbReference>